<dbReference type="EMBL" id="BDQG01000001">
    <property type="protein sequence ID" value="GAW67278.1"/>
    <property type="molecule type" value="Genomic_DNA"/>
</dbReference>
<name>A0ABQ0MJM0_9BACT</name>
<evidence type="ECO:0000313" key="1">
    <source>
        <dbReference type="EMBL" id="GAW67278.1"/>
    </source>
</evidence>
<organism evidence="1 2">
    <name type="scientific">Geoanaerobacter pelophilus</name>
    <dbReference type="NCBI Taxonomy" id="60036"/>
    <lineage>
        <taxon>Bacteria</taxon>
        <taxon>Pseudomonadati</taxon>
        <taxon>Thermodesulfobacteriota</taxon>
        <taxon>Desulfuromonadia</taxon>
        <taxon>Geobacterales</taxon>
        <taxon>Geobacteraceae</taxon>
        <taxon>Geoanaerobacter</taxon>
    </lineage>
</organism>
<proteinExistence type="predicted"/>
<keyword evidence="2" id="KW-1185">Reference proteome</keyword>
<dbReference type="Pfam" id="PF19807">
    <property type="entry name" value="DUF6290"/>
    <property type="match status" value="1"/>
</dbReference>
<comment type="caution">
    <text evidence="1">The sequence shown here is derived from an EMBL/GenBank/DDBJ whole genome shotgun (WGS) entry which is preliminary data.</text>
</comment>
<dbReference type="InterPro" id="IPR046257">
    <property type="entry name" value="DUF6290"/>
</dbReference>
<sequence>MRMRRKKENVRYHVVSVRVSHEDRETLEYLSKQTNMKVSDLMREALLAVPAKERS</sequence>
<protein>
    <submittedName>
        <fullName evidence="1">CopG family transcriptional regulator</fullName>
    </submittedName>
</protein>
<evidence type="ECO:0000313" key="2">
    <source>
        <dbReference type="Proteomes" id="UP000194153"/>
    </source>
</evidence>
<reference evidence="2" key="1">
    <citation type="submission" date="2017-05" db="EMBL/GenBank/DDBJ databases">
        <title>Draft genome sequence of Geobacter pelophilus, a iron(III)-reducing bacteria.</title>
        <authorList>
            <person name="Aoyagi T."/>
            <person name="Koike H."/>
            <person name="Morita T."/>
            <person name="Sato Y."/>
            <person name="Habe H."/>
            <person name="Hori T."/>
        </authorList>
    </citation>
    <scope>NUCLEOTIDE SEQUENCE [LARGE SCALE GENOMIC DNA]</scope>
    <source>
        <strain evidence="2">Drf2</strain>
    </source>
</reference>
<gene>
    <name evidence="1" type="ORF">GPEL0_01r3019</name>
</gene>
<dbReference type="Proteomes" id="UP000194153">
    <property type="component" value="Unassembled WGS sequence"/>
</dbReference>
<accession>A0ABQ0MJM0</accession>